<dbReference type="Gene3D" id="2.60.120.200">
    <property type="match status" value="3"/>
</dbReference>
<proteinExistence type="predicted"/>
<dbReference type="CDD" id="cd06263">
    <property type="entry name" value="MAM"/>
    <property type="match status" value="3"/>
</dbReference>
<evidence type="ECO:0000313" key="3">
    <source>
        <dbReference type="EMBL" id="CAK9029408.1"/>
    </source>
</evidence>
<dbReference type="SMART" id="SM00137">
    <property type="entry name" value="MAM"/>
    <property type="match status" value="3"/>
</dbReference>
<dbReference type="PROSITE" id="PS50060">
    <property type="entry name" value="MAM_2"/>
    <property type="match status" value="3"/>
</dbReference>
<comment type="caution">
    <text evidence="3">The sequence shown here is derived from an EMBL/GenBank/DDBJ whole genome shotgun (WGS) entry which is preliminary data.</text>
</comment>
<feature type="domain" description="MAM" evidence="2">
    <location>
        <begin position="360"/>
        <end position="510"/>
    </location>
</feature>
<name>A0ABP0KRQ4_9DINO</name>
<accession>A0ABP0KRQ4</accession>
<evidence type="ECO:0000256" key="1">
    <source>
        <dbReference type="SAM" id="MobiDB-lite"/>
    </source>
</evidence>
<evidence type="ECO:0000259" key="2">
    <source>
        <dbReference type="PROSITE" id="PS50060"/>
    </source>
</evidence>
<dbReference type="InterPro" id="IPR051560">
    <property type="entry name" value="MAM_domain-containing"/>
</dbReference>
<dbReference type="Proteomes" id="UP001642484">
    <property type="component" value="Unassembled WGS sequence"/>
</dbReference>
<dbReference type="EMBL" id="CAXAMN010009657">
    <property type="protein sequence ID" value="CAK9029408.1"/>
    <property type="molecule type" value="Genomic_DNA"/>
</dbReference>
<dbReference type="InterPro" id="IPR013320">
    <property type="entry name" value="ConA-like_dom_sf"/>
</dbReference>
<sequence length="510" mass="54127">QGQFGQSQCAHTCGCGNNLTAPNGCDFETGNCGWSTTSGVSDKAWLLHANSTPSLGTGPSSAYYGSRYAYVEASEPTLPGDVFTLESPPFDGYSSTFDVSFAYHMHGLGMGHLYLKGMNATGDWDDLWSAHGPSADVWQNVFLVVPPGFGLLRFEGVSGVDWRSDIAIDAIQVATTTTTSTLLTTTAAPTSTGIEALSADFEGDLGNWTTDGQYKWALKTGRTPSGGTGPSGAYEGQYYVYVEASSPNYPSKTFNLESPTFLAGASARAIYFAYSMIGNTMGSLELQYSTGTNWTELWKVSGDKGSSWLTAAVTVPPAAVALRFQGVTGSSYRSDIGLDSIVASEFGITTPPPLSPTEALTCTFETNLCNWNNVDGAKDWTRDSSGTPSSGTGPSSAHQGSHYIYTEASGGNHNKDFILESGHFVVTTALKLQFYYHMKGTSMGDLTVSCMSTGASDWQPLFTVSGSQGDSWRQAEVVLPMDCESVQLKGHTGSGWSSDITVDDIKVVDG</sequence>
<dbReference type="InterPro" id="IPR000998">
    <property type="entry name" value="MAM_dom"/>
</dbReference>
<dbReference type="SUPFAM" id="SSF49899">
    <property type="entry name" value="Concanavalin A-like lectins/glucanases"/>
    <property type="match status" value="3"/>
</dbReference>
<keyword evidence="4" id="KW-1185">Reference proteome</keyword>
<feature type="non-terminal residue" evidence="3">
    <location>
        <position position="1"/>
    </location>
</feature>
<evidence type="ECO:0000313" key="4">
    <source>
        <dbReference type="Proteomes" id="UP001642484"/>
    </source>
</evidence>
<gene>
    <name evidence="3" type="ORF">CCMP2556_LOCUS17475</name>
</gene>
<protein>
    <recommendedName>
        <fullName evidence="2">MAM domain-containing protein</fullName>
    </recommendedName>
</protein>
<feature type="domain" description="MAM" evidence="2">
    <location>
        <begin position="23"/>
        <end position="180"/>
    </location>
</feature>
<organism evidence="3 4">
    <name type="scientific">Durusdinium trenchii</name>
    <dbReference type="NCBI Taxonomy" id="1381693"/>
    <lineage>
        <taxon>Eukaryota</taxon>
        <taxon>Sar</taxon>
        <taxon>Alveolata</taxon>
        <taxon>Dinophyceae</taxon>
        <taxon>Suessiales</taxon>
        <taxon>Symbiodiniaceae</taxon>
        <taxon>Durusdinium</taxon>
    </lineage>
</organism>
<dbReference type="PANTHER" id="PTHR23282:SF101">
    <property type="entry name" value="MAM DOMAIN-CONTAINING PROTEIN"/>
    <property type="match status" value="1"/>
</dbReference>
<feature type="domain" description="MAM" evidence="2">
    <location>
        <begin position="197"/>
        <end position="364"/>
    </location>
</feature>
<feature type="region of interest" description="Disordered" evidence="1">
    <location>
        <begin position="380"/>
        <end position="400"/>
    </location>
</feature>
<dbReference type="PANTHER" id="PTHR23282">
    <property type="entry name" value="APICAL ENDOSOMAL GLYCOPROTEIN PRECURSOR"/>
    <property type="match status" value="1"/>
</dbReference>
<feature type="compositionally biased region" description="Low complexity" evidence="1">
    <location>
        <begin position="384"/>
        <end position="396"/>
    </location>
</feature>
<reference evidence="3 4" key="1">
    <citation type="submission" date="2024-02" db="EMBL/GenBank/DDBJ databases">
        <authorList>
            <person name="Chen Y."/>
            <person name="Shah S."/>
            <person name="Dougan E. K."/>
            <person name="Thang M."/>
            <person name="Chan C."/>
        </authorList>
    </citation>
    <scope>NUCLEOTIDE SEQUENCE [LARGE SCALE GENOMIC DNA]</scope>
</reference>
<dbReference type="Pfam" id="PF00629">
    <property type="entry name" value="MAM"/>
    <property type="match status" value="3"/>
</dbReference>